<dbReference type="Proteomes" id="UP000281192">
    <property type="component" value="Chromosome"/>
</dbReference>
<dbReference type="EMBL" id="CP026100">
    <property type="protein sequence ID" value="AYV45633.1"/>
    <property type="molecule type" value="Genomic_DNA"/>
</dbReference>
<feature type="chain" id="PRO_5044577846" description="DUF1176 domain-containing protein" evidence="1">
    <location>
        <begin position="25"/>
        <end position="329"/>
    </location>
</feature>
<evidence type="ECO:0000313" key="2">
    <source>
        <dbReference type="EMBL" id="AYV45633.1"/>
    </source>
</evidence>
<dbReference type="RefSeq" id="WP_101713549.1">
    <property type="nucleotide sequence ID" value="NZ_CP026100.1"/>
</dbReference>
<dbReference type="EMBL" id="PJRQ01000026">
    <property type="protein sequence ID" value="PLR13878.1"/>
    <property type="molecule type" value="Genomic_DNA"/>
</dbReference>
<dbReference type="AlphaFoldDB" id="A0A2N5CSN1"/>
<protein>
    <recommendedName>
        <fullName evidence="6">DUF1176 domain-containing protein</fullName>
    </recommendedName>
</protein>
<dbReference type="Pfam" id="PF06674">
    <property type="entry name" value="DUF1176"/>
    <property type="match status" value="1"/>
</dbReference>
<evidence type="ECO:0000313" key="3">
    <source>
        <dbReference type="EMBL" id="PLR13878.1"/>
    </source>
</evidence>
<name>A0A2N5CSN1_9CAUL</name>
<organism evidence="3 4">
    <name type="scientific">Caulobacter flavus</name>
    <dbReference type="NCBI Taxonomy" id="1679497"/>
    <lineage>
        <taxon>Bacteria</taxon>
        <taxon>Pseudomonadati</taxon>
        <taxon>Pseudomonadota</taxon>
        <taxon>Alphaproteobacteria</taxon>
        <taxon>Caulobacterales</taxon>
        <taxon>Caulobacteraceae</taxon>
        <taxon>Caulobacter</taxon>
    </lineage>
</organism>
<evidence type="ECO:0000256" key="1">
    <source>
        <dbReference type="SAM" id="SignalP"/>
    </source>
</evidence>
<feature type="signal peptide" evidence="1">
    <location>
        <begin position="1"/>
        <end position="24"/>
    </location>
</feature>
<proteinExistence type="predicted"/>
<reference evidence="2 5" key="2">
    <citation type="submission" date="2018-01" db="EMBL/GenBank/DDBJ databases">
        <title>Complete genome sequence of Caulobacter flavus RHGG3.</title>
        <authorList>
            <person name="Yang E."/>
        </authorList>
    </citation>
    <scope>NUCLEOTIDE SEQUENCE [LARGE SCALE GENOMIC DNA]</scope>
    <source>
        <strain evidence="2 5">RHGG3</strain>
    </source>
</reference>
<accession>A0A2N5CSN1</accession>
<dbReference type="InterPro" id="IPR009560">
    <property type="entry name" value="DUF1176"/>
</dbReference>
<dbReference type="OrthoDB" id="330924at2"/>
<sequence length="329" mass="34960">MFSRVWPALALAVGVVAASPPARADDWAFEKDRWFAACDGASTCTAWAIGGGGSGHVILVEKANGERALTIGAPRGEVANRNRPVAFRIDVTSRQGQPPWARLVTGLDPDERWLVFRTADPATIDAALRAIEAGDRLRVRVEGRPEFAAQIPLAGATAALAWIRGHDRRDADRAAVSRAPAVSQADLPRTPPPLAFANYDEGCPPGQGGVQAARLAPGKVLWIGTCGSGYNHDAVLALTDEAGAVLPLATPTAPDSEPPAHNLAYDPATRLLSAVSYASAGRDCGEALRWAWDGAAFHLVERAELRGDSCQGVTEKDWPVLYRARIVDR</sequence>
<evidence type="ECO:0000313" key="5">
    <source>
        <dbReference type="Proteomes" id="UP000281192"/>
    </source>
</evidence>
<gene>
    <name evidence="2" type="ORF">C1707_04840</name>
    <name evidence="3" type="ORF">CFHF_13615</name>
</gene>
<keyword evidence="5" id="KW-1185">Reference proteome</keyword>
<evidence type="ECO:0008006" key="6">
    <source>
        <dbReference type="Google" id="ProtNLM"/>
    </source>
</evidence>
<dbReference type="KEGG" id="cfh:C1707_04840"/>
<evidence type="ECO:0000313" key="4">
    <source>
        <dbReference type="Proteomes" id="UP000234483"/>
    </source>
</evidence>
<keyword evidence="1" id="KW-0732">Signal</keyword>
<dbReference type="Proteomes" id="UP000234483">
    <property type="component" value="Unassembled WGS sequence"/>
</dbReference>
<reference evidence="3 4" key="1">
    <citation type="submission" date="2017-12" db="EMBL/GenBank/DDBJ databases">
        <title>The genome sequence of Caulobacter flavus CGMCC1 15093.</title>
        <authorList>
            <person name="Gao J."/>
            <person name="Mao X."/>
            <person name="Sun J."/>
        </authorList>
    </citation>
    <scope>NUCLEOTIDE SEQUENCE [LARGE SCALE GENOMIC DNA]</scope>
    <source>
        <strain evidence="3 4">CGMCC1 15093</strain>
    </source>
</reference>